<name>A0A7J7LXW5_9MAGN</name>
<dbReference type="InterPro" id="IPR038765">
    <property type="entry name" value="Papain-like_cys_pep_sf"/>
</dbReference>
<dbReference type="InterPro" id="IPR050164">
    <property type="entry name" value="Peptidase_C19"/>
</dbReference>
<dbReference type="GO" id="GO:0004843">
    <property type="term" value="F:cysteine-type deubiquitinase activity"/>
    <property type="evidence" value="ECO:0007669"/>
    <property type="project" value="InterPro"/>
</dbReference>
<dbReference type="EMBL" id="JACGCM010001903">
    <property type="protein sequence ID" value="KAF6147449.1"/>
    <property type="molecule type" value="Genomic_DNA"/>
</dbReference>
<gene>
    <name evidence="2" type="ORF">GIB67_022109</name>
</gene>
<dbReference type="GO" id="GO:0005829">
    <property type="term" value="C:cytosol"/>
    <property type="evidence" value="ECO:0007669"/>
    <property type="project" value="TreeGrafter"/>
</dbReference>
<comment type="caution">
    <text evidence="2">The sequence shown here is derived from an EMBL/GenBank/DDBJ whole genome shotgun (WGS) entry which is preliminary data.</text>
</comment>
<dbReference type="InterPro" id="IPR001394">
    <property type="entry name" value="Peptidase_C19_UCH"/>
</dbReference>
<evidence type="ECO:0000259" key="1">
    <source>
        <dbReference type="PROSITE" id="PS50235"/>
    </source>
</evidence>
<dbReference type="GO" id="GO:0005634">
    <property type="term" value="C:nucleus"/>
    <property type="evidence" value="ECO:0007669"/>
    <property type="project" value="TreeGrafter"/>
</dbReference>
<accession>A0A7J7LXW5</accession>
<evidence type="ECO:0000313" key="2">
    <source>
        <dbReference type="EMBL" id="KAF6147449.1"/>
    </source>
</evidence>
<dbReference type="SUPFAM" id="SSF54001">
    <property type="entry name" value="Cysteine proteinases"/>
    <property type="match status" value="1"/>
</dbReference>
<dbReference type="Gene3D" id="3.90.70.10">
    <property type="entry name" value="Cysteine proteinases"/>
    <property type="match status" value="1"/>
</dbReference>
<proteinExistence type="predicted"/>
<dbReference type="Proteomes" id="UP000541444">
    <property type="component" value="Unassembled WGS sequence"/>
</dbReference>
<keyword evidence="3" id="KW-1185">Reference proteome</keyword>
<feature type="domain" description="USP" evidence="1">
    <location>
        <begin position="44"/>
        <end position="160"/>
    </location>
</feature>
<dbReference type="OrthoDB" id="420187at2759"/>
<protein>
    <recommendedName>
        <fullName evidence="1">USP domain-containing protein</fullName>
    </recommendedName>
</protein>
<dbReference type="AlphaFoldDB" id="A0A7J7LXW5"/>
<sequence length="160" mass="18374">MAAEEKARVEHEAVVDYYVPVSVAVAARHSQCTVCYYPTSTRCSRCKAIRYYCYANAILQCLAFTRPLTLIFFKGFILKHVGSKKDWCFTYEFEGLILKAKEGISPLPPMRILSHLPSIGSHLGNGRQEDAHEFLRYVIDTIPKKRWGKCKRPLDRRNDS</sequence>
<dbReference type="PANTHER" id="PTHR24006">
    <property type="entry name" value="UBIQUITIN CARBOXYL-TERMINAL HYDROLASE"/>
    <property type="match status" value="1"/>
</dbReference>
<dbReference type="PANTHER" id="PTHR24006:SF874">
    <property type="entry name" value="UBIQUITIN CARBOXYL-TERMINAL HYDROLASE 16"/>
    <property type="match status" value="1"/>
</dbReference>
<dbReference type="InterPro" id="IPR028889">
    <property type="entry name" value="USP"/>
</dbReference>
<dbReference type="GO" id="GO:0016579">
    <property type="term" value="P:protein deubiquitination"/>
    <property type="evidence" value="ECO:0007669"/>
    <property type="project" value="InterPro"/>
</dbReference>
<dbReference type="Pfam" id="PF00443">
    <property type="entry name" value="UCH"/>
    <property type="match status" value="1"/>
</dbReference>
<reference evidence="2 3" key="1">
    <citation type="journal article" date="2020" name="IScience">
        <title>Genome Sequencing of the Endangered Kingdonia uniflora (Circaeasteraceae, Ranunculales) Reveals Potential Mechanisms of Evolutionary Specialization.</title>
        <authorList>
            <person name="Sun Y."/>
            <person name="Deng T."/>
            <person name="Zhang A."/>
            <person name="Moore M.J."/>
            <person name="Landis J.B."/>
            <person name="Lin N."/>
            <person name="Zhang H."/>
            <person name="Zhang X."/>
            <person name="Huang J."/>
            <person name="Zhang X."/>
            <person name="Sun H."/>
            <person name="Wang H."/>
        </authorList>
    </citation>
    <scope>NUCLEOTIDE SEQUENCE [LARGE SCALE GENOMIC DNA]</scope>
    <source>
        <strain evidence="2">TB1705</strain>
        <tissue evidence="2">Leaf</tissue>
    </source>
</reference>
<organism evidence="2 3">
    <name type="scientific">Kingdonia uniflora</name>
    <dbReference type="NCBI Taxonomy" id="39325"/>
    <lineage>
        <taxon>Eukaryota</taxon>
        <taxon>Viridiplantae</taxon>
        <taxon>Streptophyta</taxon>
        <taxon>Embryophyta</taxon>
        <taxon>Tracheophyta</taxon>
        <taxon>Spermatophyta</taxon>
        <taxon>Magnoliopsida</taxon>
        <taxon>Ranunculales</taxon>
        <taxon>Circaeasteraceae</taxon>
        <taxon>Kingdonia</taxon>
    </lineage>
</organism>
<dbReference type="PROSITE" id="PS50235">
    <property type="entry name" value="USP_3"/>
    <property type="match status" value="1"/>
</dbReference>
<evidence type="ECO:0000313" key="3">
    <source>
        <dbReference type="Proteomes" id="UP000541444"/>
    </source>
</evidence>